<organism evidence="3">
    <name type="scientific">Angiostrongylus costaricensis</name>
    <name type="common">Nematode worm</name>
    <dbReference type="NCBI Taxonomy" id="334426"/>
    <lineage>
        <taxon>Eukaryota</taxon>
        <taxon>Metazoa</taxon>
        <taxon>Ecdysozoa</taxon>
        <taxon>Nematoda</taxon>
        <taxon>Chromadorea</taxon>
        <taxon>Rhabditida</taxon>
        <taxon>Rhabditina</taxon>
        <taxon>Rhabditomorpha</taxon>
        <taxon>Strongyloidea</taxon>
        <taxon>Metastrongylidae</taxon>
        <taxon>Angiostrongylus</taxon>
    </lineage>
</organism>
<dbReference type="Proteomes" id="UP000267027">
    <property type="component" value="Unassembled WGS sequence"/>
</dbReference>
<dbReference type="Pfam" id="PF13233">
    <property type="entry name" value="Complex1_LYR_2"/>
    <property type="match status" value="1"/>
</dbReference>
<sequence>MGDMYVKDEFRRHKDASPEHSATFINEWTVGGNYVFSVYEICVGRV</sequence>
<reference evidence="3" key="1">
    <citation type="submission" date="2017-02" db="UniProtKB">
        <authorList>
            <consortium name="WormBaseParasite"/>
        </authorList>
    </citation>
    <scope>IDENTIFICATION</scope>
</reference>
<keyword evidence="2" id="KW-1185">Reference proteome</keyword>
<reference evidence="1 2" key="2">
    <citation type="submission" date="2018-11" db="EMBL/GenBank/DDBJ databases">
        <authorList>
            <consortium name="Pathogen Informatics"/>
        </authorList>
    </citation>
    <scope>NUCLEOTIDE SEQUENCE [LARGE SCALE GENOMIC DNA]</scope>
    <source>
        <strain evidence="1 2">Costa Rica</strain>
    </source>
</reference>
<gene>
    <name evidence="1" type="ORF">ACOC_LOCUS1012</name>
</gene>
<evidence type="ECO:0000313" key="2">
    <source>
        <dbReference type="Proteomes" id="UP000267027"/>
    </source>
</evidence>
<dbReference type="AlphaFoldDB" id="A0A0R3PBE9"/>
<name>A0A0R3PBE9_ANGCS</name>
<evidence type="ECO:0000313" key="3">
    <source>
        <dbReference type="WBParaSite" id="ACOC_0000101101-mRNA-1"/>
    </source>
</evidence>
<dbReference type="WBParaSite" id="ACOC_0000101101-mRNA-1">
    <property type="protein sequence ID" value="ACOC_0000101101-mRNA-1"/>
    <property type="gene ID" value="ACOC_0000101101"/>
</dbReference>
<dbReference type="OrthoDB" id="278329at2759"/>
<proteinExistence type="predicted"/>
<dbReference type="STRING" id="334426.A0A0R3PBE9"/>
<protein>
    <submittedName>
        <fullName evidence="3">Protein kinase domain-containing protein</fullName>
    </submittedName>
</protein>
<dbReference type="EMBL" id="UYYA01000131">
    <property type="protein sequence ID" value="VDM52597.1"/>
    <property type="molecule type" value="Genomic_DNA"/>
</dbReference>
<evidence type="ECO:0000313" key="1">
    <source>
        <dbReference type="EMBL" id="VDM52597.1"/>
    </source>
</evidence>
<accession>A0A0R3PBE9</accession>